<dbReference type="InterPro" id="IPR000524">
    <property type="entry name" value="Tscrpt_reg_HTH_GntR"/>
</dbReference>
<dbReference type="InterPro" id="IPR000485">
    <property type="entry name" value="AsnC-type_HTH_dom"/>
</dbReference>
<dbReference type="GO" id="GO:0043565">
    <property type="term" value="F:sequence-specific DNA binding"/>
    <property type="evidence" value="ECO:0007669"/>
    <property type="project" value="InterPro"/>
</dbReference>
<sequence length="231" mass="26469">MESLLEPINLDSYQPVRQEAYQALREAILTGRLEPGTRLVERKIARQLGVSRTPVREAIRKLELEGLVEHHPRRGVVVARMSTREAFEVYSIRAVLEGLAARLAAEHINPVQLLKLNEIVRAMEQACEEENEERLQELHQEFNETVWTAAESPRLHQMINNLADYIVGFTRVGYSVPGRVRAATREHRELVEALARGDGEKAEKLARQHIENSRHAYFVQVALRDQKNTNI</sequence>
<evidence type="ECO:0000259" key="4">
    <source>
        <dbReference type="PROSITE" id="PS50949"/>
    </source>
</evidence>
<dbReference type="CDD" id="cd07377">
    <property type="entry name" value="WHTH_GntR"/>
    <property type="match status" value="1"/>
</dbReference>
<dbReference type="Gene3D" id="1.20.120.530">
    <property type="entry name" value="GntR ligand-binding domain-like"/>
    <property type="match status" value="1"/>
</dbReference>
<dbReference type="PROSITE" id="PS50949">
    <property type="entry name" value="HTH_GNTR"/>
    <property type="match status" value="1"/>
</dbReference>
<dbReference type="Proteomes" id="UP000063718">
    <property type="component" value="Unassembled WGS sequence"/>
</dbReference>
<dbReference type="PRINTS" id="PR00033">
    <property type="entry name" value="HTHASNC"/>
</dbReference>
<evidence type="ECO:0000256" key="2">
    <source>
        <dbReference type="ARBA" id="ARBA00023125"/>
    </source>
</evidence>
<feature type="domain" description="HTH gntR-type" evidence="4">
    <location>
        <begin position="14"/>
        <end position="81"/>
    </location>
</feature>
<dbReference type="PANTHER" id="PTHR43537">
    <property type="entry name" value="TRANSCRIPTIONAL REGULATOR, GNTR FAMILY"/>
    <property type="match status" value="1"/>
</dbReference>
<dbReference type="RefSeq" id="WP_025772941.1">
    <property type="nucleotide sequence ID" value="NZ_DF238840.1"/>
</dbReference>
<dbReference type="PRINTS" id="PR00035">
    <property type="entry name" value="HTHGNTR"/>
</dbReference>
<gene>
    <name evidence="5" type="ORF">MTY_0055</name>
</gene>
<dbReference type="SMART" id="SM00345">
    <property type="entry name" value="HTH_GNTR"/>
    <property type="match status" value="1"/>
</dbReference>
<name>A0A0S6U6G7_NEOTH</name>
<dbReference type="PANTHER" id="PTHR43537:SF24">
    <property type="entry name" value="GLUCONATE OPERON TRANSCRIPTIONAL REPRESSOR"/>
    <property type="match status" value="1"/>
</dbReference>
<dbReference type="InterPro" id="IPR008920">
    <property type="entry name" value="TF_FadR/GntR_C"/>
</dbReference>
<dbReference type="SUPFAM" id="SSF48008">
    <property type="entry name" value="GntR ligand-binding domain-like"/>
    <property type="match status" value="1"/>
</dbReference>
<dbReference type="SUPFAM" id="SSF46785">
    <property type="entry name" value="Winged helix' DNA-binding domain"/>
    <property type="match status" value="1"/>
</dbReference>
<dbReference type="EMBL" id="DF238840">
    <property type="protein sequence ID" value="GAF24727.1"/>
    <property type="molecule type" value="Genomic_DNA"/>
</dbReference>
<proteinExistence type="predicted"/>
<dbReference type="AlphaFoldDB" id="A0A0S6U6G7"/>
<evidence type="ECO:0000256" key="1">
    <source>
        <dbReference type="ARBA" id="ARBA00023015"/>
    </source>
</evidence>
<organism evidence="5">
    <name type="scientific">Moorella thermoacetica Y72</name>
    <dbReference type="NCBI Taxonomy" id="1325331"/>
    <lineage>
        <taxon>Bacteria</taxon>
        <taxon>Bacillati</taxon>
        <taxon>Bacillota</taxon>
        <taxon>Clostridia</taxon>
        <taxon>Neomoorellales</taxon>
        <taxon>Neomoorellaceae</taxon>
        <taxon>Neomoorella</taxon>
    </lineage>
</organism>
<accession>A0A0S6U6G7</accession>
<dbReference type="GO" id="GO:0003700">
    <property type="term" value="F:DNA-binding transcription factor activity"/>
    <property type="evidence" value="ECO:0007669"/>
    <property type="project" value="InterPro"/>
</dbReference>
<dbReference type="Pfam" id="PF07729">
    <property type="entry name" value="FCD"/>
    <property type="match status" value="1"/>
</dbReference>
<dbReference type="Pfam" id="PF00392">
    <property type="entry name" value="GntR"/>
    <property type="match status" value="1"/>
</dbReference>
<evidence type="ECO:0000256" key="3">
    <source>
        <dbReference type="ARBA" id="ARBA00023163"/>
    </source>
</evidence>
<protein>
    <submittedName>
        <fullName evidence="5">Transcriptional regulators</fullName>
    </submittedName>
</protein>
<dbReference type="InterPro" id="IPR036390">
    <property type="entry name" value="WH_DNA-bd_sf"/>
</dbReference>
<reference evidence="5" key="1">
    <citation type="journal article" date="2014" name="Gene">
        <title>Genome-guided analysis of transformation efficiency and carbon dioxide assimilation by Moorella thermoacetica Y72.</title>
        <authorList>
            <person name="Tsukahara K."/>
            <person name="Kita A."/>
            <person name="Nakashimada Y."/>
            <person name="Hoshino T."/>
            <person name="Murakami K."/>
        </authorList>
    </citation>
    <scope>NUCLEOTIDE SEQUENCE [LARGE SCALE GENOMIC DNA]</scope>
    <source>
        <strain evidence="5">Y72</strain>
    </source>
</reference>
<keyword evidence="1" id="KW-0805">Transcription regulation</keyword>
<keyword evidence="2" id="KW-0238">DNA-binding</keyword>
<evidence type="ECO:0000313" key="5">
    <source>
        <dbReference type="EMBL" id="GAF24727.1"/>
    </source>
</evidence>
<dbReference type="SMART" id="SM00895">
    <property type="entry name" value="FCD"/>
    <property type="match status" value="1"/>
</dbReference>
<dbReference type="Gene3D" id="1.10.10.10">
    <property type="entry name" value="Winged helix-like DNA-binding domain superfamily/Winged helix DNA-binding domain"/>
    <property type="match status" value="1"/>
</dbReference>
<dbReference type="InterPro" id="IPR011711">
    <property type="entry name" value="GntR_C"/>
</dbReference>
<keyword evidence="3" id="KW-0804">Transcription</keyword>
<dbReference type="InterPro" id="IPR036388">
    <property type="entry name" value="WH-like_DNA-bd_sf"/>
</dbReference>